<dbReference type="Gene3D" id="3.90.1580.10">
    <property type="entry name" value="paralog of FGE (formylglycine-generating enzyme)"/>
    <property type="match status" value="1"/>
</dbReference>
<dbReference type="InterPro" id="IPR042095">
    <property type="entry name" value="SUMF_sf"/>
</dbReference>
<name>A0A4R3JVJ0_9PROT</name>
<dbReference type="Proteomes" id="UP000295135">
    <property type="component" value="Unassembled WGS sequence"/>
</dbReference>
<accession>A0A4R3JVJ0</accession>
<evidence type="ECO:0000313" key="1">
    <source>
        <dbReference type="EMBL" id="TCS72091.1"/>
    </source>
</evidence>
<dbReference type="OrthoDB" id="9115476at2"/>
<dbReference type="AlphaFoldDB" id="A0A4R3JVJ0"/>
<protein>
    <submittedName>
        <fullName evidence="1">Uncharacterized protein</fullName>
    </submittedName>
</protein>
<comment type="caution">
    <text evidence="1">The sequence shown here is derived from an EMBL/GenBank/DDBJ whole genome shotgun (WGS) entry which is preliminary data.</text>
</comment>
<organism evidence="1 2">
    <name type="scientific">Sulfuritortus calidifontis</name>
    <dbReference type="NCBI Taxonomy" id="1914471"/>
    <lineage>
        <taxon>Bacteria</taxon>
        <taxon>Pseudomonadati</taxon>
        <taxon>Pseudomonadota</taxon>
        <taxon>Betaproteobacteria</taxon>
        <taxon>Nitrosomonadales</taxon>
        <taxon>Thiobacillaceae</taxon>
        <taxon>Sulfuritortus</taxon>
    </lineage>
</organism>
<dbReference type="EMBL" id="SLZY01000006">
    <property type="protein sequence ID" value="TCS72091.1"/>
    <property type="molecule type" value="Genomic_DNA"/>
</dbReference>
<evidence type="ECO:0000313" key="2">
    <source>
        <dbReference type="Proteomes" id="UP000295135"/>
    </source>
</evidence>
<reference evidence="1 2" key="1">
    <citation type="submission" date="2019-03" db="EMBL/GenBank/DDBJ databases">
        <title>Genomic Encyclopedia of Type Strains, Phase IV (KMG-IV): sequencing the most valuable type-strain genomes for metagenomic binning, comparative biology and taxonomic classification.</title>
        <authorList>
            <person name="Goeker M."/>
        </authorList>
    </citation>
    <scope>NUCLEOTIDE SEQUENCE [LARGE SCALE GENOMIC DNA]</scope>
    <source>
        <strain evidence="1 2">DSM 103923</strain>
    </source>
</reference>
<sequence length="471" mass="49500">MAQHDYLIDNQPGAAFRADLNAALAAIVSNNSGATEPATTYPFQWWADTTSGKLKLRNAANAAWIEIGSLSDPNLGLALKGAIAASGLTMSSGKLLGRTTAGSGAVEEIIIGSGLVLSGGALAINQSAALIYDPVGLVQVQTGGGAGFYQRVDENFNPLTYGKEAFVSHATYRGIVEQIIDGQWMVKIPKFWFKAGTVPSGAYAGKEYWMISPVAKTGFTVHPAFIGAGGVELDQIWVGKYKAGYDGSSKATSVPGVAPMVSIDFPTARARAYARNTGGVSGFRLWSVYDLAAIQMLASIEMGGLDIQSLIGAGHTAGSSAVNTDHALELQASWRGLFGLWGNVWQMCDGLKRNGGTWWRWQYNVPGNTTTNDFSTGYTNTGRPALTTSGYPATFDTTLLGAGVIVPATVNGTQSDGSTGDYLYSNTSTDDRIAYYGGSWVNGADAGLFCLYVSNAPSNAYGNFGARLAKV</sequence>
<proteinExistence type="predicted"/>
<keyword evidence="2" id="KW-1185">Reference proteome</keyword>
<dbReference type="RefSeq" id="WP_126463892.1">
    <property type="nucleotide sequence ID" value="NZ_AP018721.1"/>
</dbReference>
<gene>
    <name evidence="1" type="ORF">EDC61_1065</name>
</gene>